<dbReference type="SUPFAM" id="SSF63825">
    <property type="entry name" value="YWTD domain"/>
    <property type="match status" value="2"/>
</dbReference>
<dbReference type="InterPro" id="IPR011042">
    <property type="entry name" value="6-blade_b-propeller_TolB-like"/>
</dbReference>
<dbReference type="EnsemblMetazoa" id="G32508.1">
    <property type="protein sequence ID" value="G32508.1:cds"/>
    <property type="gene ID" value="G32508"/>
</dbReference>
<evidence type="ECO:0000256" key="2">
    <source>
        <dbReference type="SAM" id="Phobius"/>
    </source>
</evidence>
<keyword evidence="4" id="KW-1185">Reference proteome</keyword>
<organism evidence="3 4">
    <name type="scientific">Magallana gigas</name>
    <name type="common">Pacific oyster</name>
    <name type="synonym">Crassostrea gigas</name>
    <dbReference type="NCBI Taxonomy" id="29159"/>
    <lineage>
        <taxon>Eukaryota</taxon>
        <taxon>Metazoa</taxon>
        <taxon>Spiralia</taxon>
        <taxon>Lophotrochozoa</taxon>
        <taxon>Mollusca</taxon>
        <taxon>Bivalvia</taxon>
        <taxon>Autobranchia</taxon>
        <taxon>Pteriomorphia</taxon>
        <taxon>Ostreida</taxon>
        <taxon>Ostreoidea</taxon>
        <taxon>Ostreidae</taxon>
        <taxon>Magallana</taxon>
    </lineage>
</organism>
<dbReference type="Proteomes" id="UP000005408">
    <property type="component" value="Unassembled WGS sequence"/>
</dbReference>
<protein>
    <recommendedName>
        <fullName evidence="5">Low-density lipoprotein receptor-related protein 4</fullName>
    </recommendedName>
</protein>
<proteinExistence type="predicted"/>
<accession>A0A8W8MDZ1</accession>
<dbReference type="Pfam" id="PF00058">
    <property type="entry name" value="Ldl_recept_b"/>
    <property type="match status" value="1"/>
</dbReference>
<feature type="repeat" description="LDL-receptor class B" evidence="1">
    <location>
        <begin position="419"/>
        <end position="462"/>
    </location>
</feature>
<keyword evidence="2" id="KW-1133">Transmembrane helix</keyword>
<feature type="transmembrane region" description="Helical" evidence="2">
    <location>
        <begin position="604"/>
        <end position="627"/>
    </location>
</feature>
<reference evidence="3" key="1">
    <citation type="submission" date="2022-08" db="UniProtKB">
        <authorList>
            <consortium name="EnsemblMetazoa"/>
        </authorList>
    </citation>
    <scope>IDENTIFICATION</scope>
    <source>
        <strain evidence="3">05x7-T-G4-1.051#20</strain>
    </source>
</reference>
<feature type="repeat" description="LDL-receptor class B" evidence="1">
    <location>
        <begin position="463"/>
        <end position="505"/>
    </location>
</feature>
<evidence type="ECO:0000313" key="3">
    <source>
        <dbReference type="EnsemblMetazoa" id="G32508.1:cds"/>
    </source>
</evidence>
<dbReference type="PROSITE" id="PS51120">
    <property type="entry name" value="LDLRB"/>
    <property type="match status" value="2"/>
</dbReference>
<evidence type="ECO:0008006" key="5">
    <source>
        <dbReference type="Google" id="ProtNLM"/>
    </source>
</evidence>
<evidence type="ECO:0000256" key="1">
    <source>
        <dbReference type="PROSITE-ProRule" id="PRU00461"/>
    </source>
</evidence>
<dbReference type="InterPro" id="IPR050778">
    <property type="entry name" value="Cueball_EGF_LRP_Nidogen"/>
</dbReference>
<keyword evidence="2" id="KW-0472">Membrane</keyword>
<name>A0A8W8MDZ1_MAGGI</name>
<dbReference type="SUPFAM" id="SSF57184">
    <property type="entry name" value="Growth factor receptor domain"/>
    <property type="match status" value="1"/>
</dbReference>
<dbReference type="GO" id="GO:0017147">
    <property type="term" value="F:Wnt-protein binding"/>
    <property type="evidence" value="ECO:0007669"/>
    <property type="project" value="TreeGrafter"/>
</dbReference>
<dbReference type="GO" id="GO:0005886">
    <property type="term" value="C:plasma membrane"/>
    <property type="evidence" value="ECO:0007669"/>
    <property type="project" value="TreeGrafter"/>
</dbReference>
<evidence type="ECO:0000313" key="4">
    <source>
        <dbReference type="Proteomes" id="UP000005408"/>
    </source>
</evidence>
<dbReference type="SMART" id="SM00135">
    <property type="entry name" value="LY"/>
    <property type="match status" value="7"/>
</dbReference>
<dbReference type="PANTHER" id="PTHR46513">
    <property type="entry name" value="VITELLOGENIN RECEPTOR-LIKE PROTEIN-RELATED-RELATED"/>
    <property type="match status" value="1"/>
</dbReference>
<dbReference type="InterPro" id="IPR009030">
    <property type="entry name" value="Growth_fac_rcpt_cys_sf"/>
</dbReference>
<dbReference type="AlphaFoldDB" id="A0A8W8MDZ1"/>
<keyword evidence="2" id="KW-0812">Transmembrane</keyword>
<dbReference type="GO" id="GO:0042813">
    <property type="term" value="F:Wnt receptor activity"/>
    <property type="evidence" value="ECO:0007669"/>
    <property type="project" value="TreeGrafter"/>
</dbReference>
<dbReference type="GO" id="GO:0060070">
    <property type="term" value="P:canonical Wnt signaling pathway"/>
    <property type="evidence" value="ECO:0007669"/>
    <property type="project" value="TreeGrafter"/>
</dbReference>
<sequence>MHDVHSKNGQSNRYNYRQISGNIKTFAVDVKSRIIYFVDSGNSVLKKHNIISQKESTIATGSSAKDLNFDWIANLLGWIEEKGFSIMCFSVNSQTTNTIYSNLDNPSSLTVESHTGTIYWISGTQGRSIVRGSWTRDAPKVLISFGKLKDPRSLQHDVTSNRLYWLEHTIIRSSKTNGMDVKSHIDTKGATKSFAYKDFFGWINEDGLYFARKIADRAEYGFNTLKNSKDVDVFDFCLQNDRRGTCHVFNGGCEEICIPEKTGRKCECDIGLQIQPDQSCDSDVLTSNFIAVTDFTHGRILQIELQTGNVVKLPLTRIRPKGLAFDKTTMTLFYSDALTKTITSSTLHGKNKTLIYELGLTMVSNLAIDYSTGNLYYTAEGPTKYESYIGVVHRTTFAHKTLISNIFKPNDIALYPSKGYLFWTEFGDMTEIGRASMDGTSRFYFPTTEIRLPHYLAKDYKSDRLYWTDAFKNSIETSDLNGGHQYVLAYENGATLNDIVVYGQYLFYTAWQRQRITKMDKLTGSRVNFMSDHPEFGNLYSLDIDADEIQDVNPSCSIANGQCSMFCFPSPTGRTCGCQDNVNLQPDQLTCEGEQRTVVTDQTYLYSGLFAGGAFILVMTIVGLACMMKRRNTSRLSYERTYHHQTLNSVYDTIQDVYEEPIKSFQDGSEGEKNFHD</sequence>
<dbReference type="Gene3D" id="2.120.10.30">
    <property type="entry name" value="TolB, C-terminal domain"/>
    <property type="match status" value="2"/>
</dbReference>
<dbReference type="InterPro" id="IPR000033">
    <property type="entry name" value="LDLR_classB_rpt"/>
</dbReference>